<dbReference type="SMART" id="SM00347">
    <property type="entry name" value="HTH_MARR"/>
    <property type="match status" value="1"/>
</dbReference>
<dbReference type="InterPro" id="IPR036388">
    <property type="entry name" value="WH-like_DNA-bd_sf"/>
</dbReference>
<evidence type="ECO:0000313" key="2">
    <source>
        <dbReference type="EMBL" id="MDO3397839.1"/>
    </source>
</evidence>
<dbReference type="EMBL" id="JAULSC010000028">
    <property type="protein sequence ID" value="MDO3397839.1"/>
    <property type="molecule type" value="Genomic_DNA"/>
</dbReference>
<evidence type="ECO:0000313" key="3">
    <source>
        <dbReference type="Proteomes" id="UP001168363"/>
    </source>
</evidence>
<organism evidence="2 3">
    <name type="scientific">Nocardioides cremeus</name>
    <dbReference type="NCBI Taxonomy" id="3058044"/>
    <lineage>
        <taxon>Bacteria</taxon>
        <taxon>Bacillati</taxon>
        <taxon>Actinomycetota</taxon>
        <taxon>Actinomycetes</taxon>
        <taxon>Propionibacteriales</taxon>
        <taxon>Nocardioidaceae</taxon>
        <taxon>Nocardioides</taxon>
    </lineage>
</organism>
<name>A0ABT8TV53_9ACTN</name>
<dbReference type="PANTHER" id="PTHR39515">
    <property type="entry name" value="CONSERVED PROTEIN"/>
    <property type="match status" value="1"/>
</dbReference>
<accession>A0ABT8TV53</accession>
<dbReference type="PANTHER" id="PTHR39515:SF2">
    <property type="entry name" value="HTH-TYPE TRANSCRIPTIONAL REGULATOR RV0880"/>
    <property type="match status" value="1"/>
</dbReference>
<dbReference type="Pfam" id="PF01047">
    <property type="entry name" value="MarR"/>
    <property type="match status" value="1"/>
</dbReference>
<dbReference type="Gene3D" id="1.10.10.10">
    <property type="entry name" value="Winged helix-like DNA-binding domain superfamily/Winged helix DNA-binding domain"/>
    <property type="match status" value="1"/>
</dbReference>
<protein>
    <submittedName>
        <fullName evidence="2">MarR family transcriptional regulator</fullName>
    </submittedName>
</protein>
<comment type="caution">
    <text evidence="2">The sequence shown here is derived from an EMBL/GenBank/DDBJ whole genome shotgun (WGS) entry which is preliminary data.</text>
</comment>
<proteinExistence type="predicted"/>
<reference evidence="2" key="1">
    <citation type="submission" date="2023-06" db="EMBL/GenBank/DDBJ databases">
        <title>Genome sequence of Nocardioides sp. SOB44.</title>
        <authorList>
            <person name="Zhang G."/>
        </authorList>
    </citation>
    <scope>NUCLEOTIDE SEQUENCE</scope>
    <source>
        <strain evidence="2">SOB44</strain>
    </source>
</reference>
<dbReference type="PROSITE" id="PS50995">
    <property type="entry name" value="HTH_MARR_2"/>
    <property type="match status" value="1"/>
</dbReference>
<feature type="domain" description="HTH marR-type" evidence="1">
    <location>
        <begin position="1"/>
        <end position="137"/>
    </location>
</feature>
<dbReference type="InterPro" id="IPR036390">
    <property type="entry name" value="WH_DNA-bd_sf"/>
</dbReference>
<dbReference type="InterPro" id="IPR052526">
    <property type="entry name" value="HTH-type_Bedaq_tolerance"/>
</dbReference>
<dbReference type="RefSeq" id="WP_056681097.1">
    <property type="nucleotide sequence ID" value="NZ_JAULSC010000028.1"/>
</dbReference>
<gene>
    <name evidence="2" type="ORF">QWJ41_19080</name>
</gene>
<sequence length="160" mass="16997">MLFPAAKRAETVAAVLEQLSRVMRRLATTGGLGLTAASVLTRLDLDGPQRLTDLAASEGVSQPSMTQLVSRLEREDLVQRAPSPEDGRVVIVTVTGAGRNLVAERRLERAAALEALLNELDLDEQAAISRALPAFARLADLANVPAVSGRADRPRPGGVR</sequence>
<keyword evidence="3" id="KW-1185">Reference proteome</keyword>
<dbReference type="SUPFAM" id="SSF46785">
    <property type="entry name" value="Winged helix' DNA-binding domain"/>
    <property type="match status" value="1"/>
</dbReference>
<evidence type="ECO:0000259" key="1">
    <source>
        <dbReference type="PROSITE" id="PS50995"/>
    </source>
</evidence>
<dbReference type="InterPro" id="IPR000835">
    <property type="entry name" value="HTH_MarR-typ"/>
</dbReference>
<dbReference type="Proteomes" id="UP001168363">
    <property type="component" value="Unassembled WGS sequence"/>
</dbReference>